<organism evidence="1 2">
    <name type="scientific">Nitrosomonas ureae</name>
    <dbReference type="NCBI Taxonomy" id="44577"/>
    <lineage>
        <taxon>Bacteria</taxon>
        <taxon>Pseudomonadati</taxon>
        <taxon>Pseudomonadota</taxon>
        <taxon>Betaproteobacteria</taxon>
        <taxon>Nitrosomonadales</taxon>
        <taxon>Nitrosomonadaceae</taxon>
        <taxon>Nitrosomonas</taxon>
    </lineage>
</organism>
<sequence length="92" mass="10454">MIEIITTMIKTKFGFFQVQIKGALRHVIEFCQTALGKTSERFDTVNMPLTTGKFIVTMMYPEVLIKANIDQSVIARAIHQNGSRYLVLHDHG</sequence>
<dbReference type="EMBL" id="QAOL01000037">
    <property type="protein sequence ID" value="PTQ80618.1"/>
    <property type="molecule type" value="Genomic_DNA"/>
</dbReference>
<protein>
    <submittedName>
        <fullName evidence="1">Uncharacterized protein</fullName>
    </submittedName>
</protein>
<evidence type="ECO:0000313" key="1">
    <source>
        <dbReference type="EMBL" id="PTQ80618.1"/>
    </source>
</evidence>
<dbReference type="Proteomes" id="UP000244110">
    <property type="component" value="Unassembled WGS sequence"/>
</dbReference>
<evidence type="ECO:0000313" key="2">
    <source>
        <dbReference type="Proteomes" id="UP000244110"/>
    </source>
</evidence>
<accession>A0A2T5I9Y1</accession>
<proteinExistence type="predicted"/>
<comment type="caution">
    <text evidence="1">The sequence shown here is derived from an EMBL/GenBank/DDBJ whole genome shotgun (WGS) entry which is preliminary data.</text>
</comment>
<name>A0A2T5I9Y1_9PROT</name>
<dbReference type="AlphaFoldDB" id="A0A2T5I9Y1"/>
<gene>
    <name evidence="1" type="ORF">C8R28_103732</name>
</gene>
<reference evidence="1 2" key="1">
    <citation type="submission" date="2018-04" db="EMBL/GenBank/DDBJ databases">
        <title>Active sludge and wastewater microbial communities from Klosterneuburg, Austria.</title>
        <authorList>
            <person name="Wagner M."/>
        </authorList>
    </citation>
    <scope>NUCLEOTIDE SEQUENCE [LARGE SCALE GENOMIC DNA]</scope>
    <source>
        <strain evidence="1 2">Nm4</strain>
    </source>
</reference>